<reference evidence="10 11" key="1">
    <citation type="journal article" date="2023" name="BMC Biol.">
        <title>The compact genome of the sponge Oopsacas minuta (Hexactinellida) is lacking key metazoan core genes.</title>
        <authorList>
            <person name="Santini S."/>
            <person name="Schenkelaars Q."/>
            <person name="Jourda C."/>
            <person name="Duchesne M."/>
            <person name="Belahbib H."/>
            <person name="Rocher C."/>
            <person name="Selva M."/>
            <person name="Riesgo A."/>
            <person name="Vervoort M."/>
            <person name="Leys S.P."/>
            <person name="Kodjabachian L."/>
            <person name="Le Bivic A."/>
            <person name="Borchiellini C."/>
            <person name="Claverie J.M."/>
            <person name="Renard E."/>
        </authorList>
    </citation>
    <scope>NUCLEOTIDE SEQUENCE [LARGE SCALE GENOMIC DNA]</scope>
    <source>
        <strain evidence="10">SPO-2</strain>
    </source>
</reference>
<proteinExistence type="inferred from homology"/>
<comment type="function">
    <text evidence="5">Catalyzes the transfer of endogenously produced octanoic acid from octanoyl-acyl-carrier-protein onto the lipoyl domains of lipoate-dependent enzymes. Lipoyl-ACP can also act as a substrate although octanoyl-ACP is likely to be the physiological substrate.</text>
</comment>
<feature type="active site" description="Acyl-thioester intermediate" evidence="6">
    <location>
        <position position="172"/>
    </location>
</feature>
<dbReference type="GO" id="GO:0033819">
    <property type="term" value="F:lipoyl(octanoyl) transferase activity"/>
    <property type="evidence" value="ECO:0007669"/>
    <property type="project" value="UniProtKB-EC"/>
</dbReference>
<organism evidence="10 11">
    <name type="scientific">Oopsacas minuta</name>
    <dbReference type="NCBI Taxonomy" id="111878"/>
    <lineage>
        <taxon>Eukaryota</taxon>
        <taxon>Metazoa</taxon>
        <taxon>Porifera</taxon>
        <taxon>Hexactinellida</taxon>
        <taxon>Hexasterophora</taxon>
        <taxon>Lyssacinosida</taxon>
        <taxon>Leucopsacidae</taxon>
        <taxon>Oopsacas</taxon>
    </lineage>
</organism>
<dbReference type="PROSITE" id="PS01313">
    <property type="entry name" value="LIPB"/>
    <property type="match status" value="1"/>
</dbReference>
<evidence type="ECO:0000256" key="4">
    <source>
        <dbReference type="ARBA" id="ARBA00023315"/>
    </source>
</evidence>
<feature type="binding site" evidence="7">
    <location>
        <begin position="70"/>
        <end position="77"/>
    </location>
    <ligand>
        <name>substrate</name>
    </ligand>
</feature>
<feature type="binding site" evidence="7">
    <location>
        <begin position="154"/>
        <end position="156"/>
    </location>
    <ligand>
        <name>substrate</name>
    </ligand>
</feature>
<dbReference type="Proteomes" id="UP001165289">
    <property type="component" value="Unassembled WGS sequence"/>
</dbReference>
<comment type="caution">
    <text evidence="10">The sequence shown here is derived from an EMBL/GenBank/DDBJ whole genome shotgun (WGS) entry which is preliminary data.</text>
</comment>
<dbReference type="InterPro" id="IPR000544">
    <property type="entry name" value="Octanoyltransferase"/>
</dbReference>
<dbReference type="Gene3D" id="3.30.930.10">
    <property type="entry name" value="Bira Bifunctional Protein, Domain 2"/>
    <property type="match status" value="1"/>
</dbReference>
<dbReference type="GO" id="GO:0005739">
    <property type="term" value="C:mitochondrion"/>
    <property type="evidence" value="ECO:0007669"/>
    <property type="project" value="UniProtKB-SubCell"/>
</dbReference>
<sequence length="212" mass="23663">MSILTRVERLGVIHYRQSLQYQYKLSRDIQNGDINRILICQHPPVYTLGRRQKGLQTPQTQGAETILTNRGGLSTFHGPGQLVCYPILNLTALRNGKHIGGIRWYIKCLENAVINTCREFDVVANTNEHVGVWTGGEKICSIGVHIQRGVTIHGLALNCSTDLSWFDSIEPCGIVDCKVTSLSKVCERIVRVEDVVDILLENLRALLGVKLC</sequence>
<evidence type="ECO:0000256" key="1">
    <source>
        <dbReference type="ARBA" id="ARBA00004821"/>
    </source>
</evidence>
<dbReference type="EC" id="2.3.1.181" evidence="5"/>
<dbReference type="AlphaFoldDB" id="A0AAV7JWN6"/>
<evidence type="ECO:0000256" key="8">
    <source>
        <dbReference type="PIRSR" id="PIRSR016262-3"/>
    </source>
</evidence>
<name>A0AAV7JWN6_9METZ</name>
<evidence type="ECO:0000256" key="3">
    <source>
        <dbReference type="ARBA" id="ARBA00022679"/>
    </source>
</evidence>
<dbReference type="InterPro" id="IPR045864">
    <property type="entry name" value="aa-tRNA-synth_II/BPL/LPL"/>
</dbReference>
<dbReference type="CDD" id="cd16444">
    <property type="entry name" value="LipB"/>
    <property type="match status" value="1"/>
</dbReference>
<keyword evidence="4 5" id="KW-0012">Acyltransferase</keyword>
<dbReference type="PANTHER" id="PTHR10993">
    <property type="entry name" value="OCTANOYLTRANSFERASE"/>
    <property type="match status" value="1"/>
</dbReference>
<evidence type="ECO:0000259" key="9">
    <source>
        <dbReference type="PROSITE" id="PS51733"/>
    </source>
</evidence>
<accession>A0AAV7JWN6</accession>
<keyword evidence="5" id="KW-0496">Mitochondrion</keyword>
<comment type="catalytic activity">
    <reaction evidence="5">
        <text>octanoyl-[ACP] + L-lysyl-[protein] = N(6)-octanoyl-L-lysyl-[protein] + holo-[ACP] + H(+)</text>
        <dbReference type="Rhea" id="RHEA:17665"/>
        <dbReference type="Rhea" id="RHEA-COMP:9636"/>
        <dbReference type="Rhea" id="RHEA-COMP:9685"/>
        <dbReference type="Rhea" id="RHEA-COMP:9752"/>
        <dbReference type="Rhea" id="RHEA-COMP:9928"/>
        <dbReference type="ChEBI" id="CHEBI:15378"/>
        <dbReference type="ChEBI" id="CHEBI:29969"/>
        <dbReference type="ChEBI" id="CHEBI:64479"/>
        <dbReference type="ChEBI" id="CHEBI:78463"/>
        <dbReference type="ChEBI" id="CHEBI:78809"/>
        <dbReference type="EC" id="2.3.1.181"/>
    </reaction>
</comment>
<keyword evidence="11" id="KW-1185">Reference proteome</keyword>
<dbReference type="NCBIfam" id="NF010925">
    <property type="entry name" value="PRK14345.1"/>
    <property type="match status" value="1"/>
</dbReference>
<dbReference type="Pfam" id="PF21948">
    <property type="entry name" value="LplA-B_cat"/>
    <property type="match status" value="1"/>
</dbReference>
<evidence type="ECO:0000256" key="5">
    <source>
        <dbReference type="PIRNR" id="PIRNR016262"/>
    </source>
</evidence>
<feature type="domain" description="BPL/LPL catalytic" evidence="9">
    <location>
        <begin position="31"/>
        <end position="211"/>
    </location>
</feature>
<gene>
    <name evidence="10" type="ORF">LOD99_3782</name>
</gene>
<dbReference type="PIRSF" id="PIRSF016262">
    <property type="entry name" value="LPLase"/>
    <property type="match status" value="1"/>
</dbReference>
<comment type="subcellular location">
    <subcellularLocation>
        <location evidence="5">Mitochondrion</location>
    </subcellularLocation>
</comment>
<dbReference type="SUPFAM" id="SSF55681">
    <property type="entry name" value="Class II aaRS and biotin synthetases"/>
    <property type="match status" value="1"/>
</dbReference>
<dbReference type="InterPro" id="IPR020605">
    <property type="entry name" value="Octanoyltransferase_CS"/>
</dbReference>
<feature type="binding site" evidence="7">
    <location>
        <begin position="141"/>
        <end position="143"/>
    </location>
    <ligand>
        <name>substrate</name>
    </ligand>
</feature>
<dbReference type="InterPro" id="IPR004143">
    <property type="entry name" value="BPL_LPL_catalytic"/>
</dbReference>
<evidence type="ECO:0000256" key="2">
    <source>
        <dbReference type="ARBA" id="ARBA00007907"/>
    </source>
</evidence>
<keyword evidence="3 5" id="KW-0808">Transferase</keyword>
<dbReference type="PROSITE" id="PS51733">
    <property type="entry name" value="BPL_LPL_CATALYTIC"/>
    <property type="match status" value="1"/>
</dbReference>
<comment type="similarity">
    <text evidence="2 5">Belongs to the LipB family.</text>
</comment>
<evidence type="ECO:0000256" key="7">
    <source>
        <dbReference type="PIRSR" id="PIRSR016262-2"/>
    </source>
</evidence>
<dbReference type="GO" id="GO:0009249">
    <property type="term" value="P:protein lipoylation"/>
    <property type="evidence" value="ECO:0007669"/>
    <property type="project" value="InterPro"/>
</dbReference>
<protein>
    <recommendedName>
        <fullName evidence="5">Octanoyl-[acyl-carrier-protein]:protein N-octanoyltransferase LIPT2, mitochondrial</fullName>
        <ecNumber evidence="5">2.3.1.181</ecNumber>
    </recommendedName>
</protein>
<comment type="pathway">
    <text evidence="1 5">Protein modification; protein lipoylation via endogenous pathway; protein N(6)-(lipoyl)lysine from octanoyl-[acyl-carrier-protein]: step 1/2.</text>
</comment>
<dbReference type="NCBIfam" id="TIGR00214">
    <property type="entry name" value="lipB"/>
    <property type="match status" value="1"/>
</dbReference>
<evidence type="ECO:0000313" key="10">
    <source>
        <dbReference type="EMBL" id="KAI6653257.1"/>
    </source>
</evidence>
<dbReference type="PANTHER" id="PTHR10993:SF7">
    <property type="entry name" value="LIPOYLTRANSFERASE 2, MITOCHONDRIAL-RELATED"/>
    <property type="match status" value="1"/>
</dbReference>
<dbReference type="HAMAP" id="MF_00013">
    <property type="entry name" value="LipB"/>
    <property type="match status" value="1"/>
</dbReference>
<evidence type="ECO:0000256" key="6">
    <source>
        <dbReference type="PIRSR" id="PIRSR016262-1"/>
    </source>
</evidence>
<evidence type="ECO:0000313" key="11">
    <source>
        <dbReference type="Proteomes" id="UP001165289"/>
    </source>
</evidence>
<dbReference type="EMBL" id="JAKMXF010000288">
    <property type="protein sequence ID" value="KAI6653257.1"/>
    <property type="molecule type" value="Genomic_DNA"/>
</dbReference>
<feature type="site" description="Lowers pKa of active site Cys" evidence="8">
    <location>
        <position position="138"/>
    </location>
</feature>